<protein>
    <submittedName>
        <fullName evidence="2">Uncharacterized protein</fullName>
    </submittedName>
</protein>
<evidence type="ECO:0000313" key="2">
    <source>
        <dbReference type="EMBL" id="KAF5204893.1"/>
    </source>
</evidence>
<sequence length="149" mass="16317">MLFLKADYLDNRRPGGYGPVMSKRSAGPRLPLAVEISSKNRKKEKLTPPRRNCRGHQTHTIQISPSLSPGLVCAESPLNVTPSSAPFRDQHFQNHHVPLPLGQPPFPPAVCQVDISETVGPAATGPGGKNDGRHENPRNPRQYHRTPAI</sequence>
<keyword evidence="3" id="KW-1185">Reference proteome</keyword>
<dbReference type="AlphaFoldDB" id="A0A7J6X668"/>
<evidence type="ECO:0000256" key="1">
    <source>
        <dbReference type="SAM" id="MobiDB-lite"/>
    </source>
</evidence>
<proteinExistence type="predicted"/>
<feature type="region of interest" description="Disordered" evidence="1">
    <location>
        <begin position="39"/>
        <end position="64"/>
    </location>
</feature>
<gene>
    <name evidence="2" type="ORF">FRX31_005520</name>
</gene>
<name>A0A7J6X668_THATH</name>
<dbReference type="Proteomes" id="UP000554482">
    <property type="component" value="Unassembled WGS sequence"/>
</dbReference>
<reference evidence="2 3" key="1">
    <citation type="submission" date="2020-06" db="EMBL/GenBank/DDBJ databases">
        <title>Transcriptomic and genomic resources for Thalictrum thalictroides and T. hernandezii: Facilitating candidate gene discovery in an emerging model plant lineage.</title>
        <authorList>
            <person name="Arias T."/>
            <person name="Riano-Pachon D.M."/>
            <person name="Di Stilio V.S."/>
        </authorList>
    </citation>
    <scope>NUCLEOTIDE SEQUENCE [LARGE SCALE GENOMIC DNA]</scope>
    <source>
        <strain evidence="3">cv. WT478/WT964</strain>
        <tissue evidence="2">Leaves</tissue>
    </source>
</reference>
<feature type="region of interest" description="Disordered" evidence="1">
    <location>
        <begin position="108"/>
        <end position="149"/>
    </location>
</feature>
<comment type="caution">
    <text evidence="2">The sequence shown here is derived from an EMBL/GenBank/DDBJ whole genome shotgun (WGS) entry which is preliminary data.</text>
</comment>
<dbReference type="EMBL" id="JABWDY010004806">
    <property type="protein sequence ID" value="KAF5204893.1"/>
    <property type="molecule type" value="Genomic_DNA"/>
</dbReference>
<organism evidence="2 3">
    <name type="scientific">Thalictrum thalictroides</name>
    <name type="common">Rue-anemone</name>
    <name type="synonym">Anemone thalictroides</name>
    <dbReference type="NCBI Taxonomy" id="46969"/>
    <lineage>
        <taxon>Eukaryota</taxon>
        <taxon>Viridiplantae</taxon>
        <taxon>Streptophyta</taxon>
        <taxon>Embryophyta</taxon>
        <taxon>Tracheophyta</taxon>
        <taxon>Spermatophyta</taxon>
        <taxon>Magnoliopsida</taxon>
        <taxon>Ranunculales</taxon>
        <taxon>Ranunculaceae</taxon>
        <taxon>Thalictroideae</taxon>
        <taxon>Thalictrum</taxon>
    </lineage>
</organism>
<accession>A0A7J6X668</accession>
<evidence type="ECO:0000313" key="3">
    <source>
        <dbReference type="Proteomes" id="UP000554482"/>
    </source>
</evidence>